<evidence type="ECO:0000313" key="2">
    <source>
        <dbReference type="EMBL" id="KAA0032259.1"/>
    </source>
</evidence>
<dbReference type="EMBL" id="SSTE01021801">
    <property type="protein sequence ID" value="KAA0032259.1"/>
    <property type="molecule type" value="Genomic_DNA"/>
</dbReference>
<feature type="region of interest" description="Disordered" evidence="1">
    <location>
        <begin position="1"/>
        <end position="39"/>
    </location>
</feature>
<feature type="compositionally biased region" description="Polar residues" evidence="1">
    <location>
        <begin position="20"/>
        <end position="35"/>
    </location>
</feature>
<proteinExistence type="predicted"/>
<evidence type="ECO:0000313" key="3">
    <source>
        <dbReference type="EMBL" id="TYK17065.1"/>
    </source>
</evidence>
<dbReference type="AlphaFoldDB" id="A0A5A7SSQ2"/>
<name>A0A5A7SSQ2_CUCMM</name>
<evidence type="ECO:0000313" key="5">
    <source>
        <dbReference type="Proteomes" id="UP000321947"/>
    </source>
</evidence>
<keyword evidence="2" id="KW-0695">RNA-directed DNA polymerase</keyword>
<evidence type="ECO:0000256" key="1">
    <source>
        <dbReference type="SAM" id="MobiDB-lite"/>
    </source>
</evidence>
<dbReference type="Proteomes" id="UP000321393">
    <property type="component" value="Unassembled WGS sequence"/>
</dbReference>
<protein>
    <submittedName>
        <fullName evidence="2">RNA-directed DNA polymerase-like protein</fullName>
    </submittedName>
</protein>
<keyword evidence="2" id="KW-0808">Transferase</keyword>
<dbReference type="EMBL" id="SSTD01008192">
    <property type="protein sequence ID" value="TYK17065.1"/>
    <property type="molecule type" value="Genomic_DNA"/>
</dbReference>
<dbReference type="Proteomes" id="UP000321947">
    <property type="component" value="Unassembled WGS sequence"/>
</dbReference>
<keyword evidence="2" id="KW-0548">Nucleotidyltransferase</keyword>
<reference evidence="4 5" key="1">
    <citation type="submission" date="2019-08" db="EMBL/GenBank/DDBJ databases">
        <title>Draft genome sequences of two oriental melons (Cucumis melo L. var makuwa).</title>
        <authorList>
            <person name="Kwon S.-Y."/>
        </authorList>
    </citation>
    <scope>NUCLEOTIDE SEQUENCE [LARGE SCALE GENOMIC DNA]</scope>
    <source>
        <strain evidence="5">cv. Chang Bougi</strain>
        <strain evidence="4">cv. SW 3</strain>
        <tissue evidence="2">Leaf</tissue>
    </source>
</reference>
<sequence>MNSRLAVEGDKRPGGDYEPYQSNTKNISRRPNNQDSPKRPFSYFIEARRLRLHWENDSERVKAVNFVALPIVELEKWTMMKLGGWKGPVIPMPSGKCLVITESFFTIVRADIRQPNRFTTISAMQLEKYHGMMPNSWPKSLPPRMMNDHEIELLPEAQASMKNAYHRQRNWVQLPNVAQFGYNAQTNSPTRRSQFEIDGSRHSVLLRLVDRPYVGNNPQVHRFAKKWEQMANIARACLEKASR</sequence>
<evidence type="ECO:0000313" key="4">
    <source>
        <dbReference type="Proteomes" id="UP000321393"/>
    </source>
</evidence>
<dbReference type="GO" id="GO:0003964">
    <property type="term" value="F:RNA-directed DNA polymerase activity"/>
    <property type="evidence" value="ECO:0007669"/>
    <property type="project" value="UniProtKB-KW"/>
</dbReference>
<comment type="caution">
    <text evidence="2">The sequence shown here is derived from an EMBL/GenBank/DDBJ whole genome shotgun (WGS) entry which is preliminary data.</text>
</comment>
<gene>
    <name evidence="3" type="ORF">E5676_scaffold1327G00090</name>
    <name evidence="2" type="ORF">E6C27_scaffold219G00920</name>
</gene>
<organism evidence="2 4">
    <name type="scientific">Cucumis melo var. makuwa</name>
    <name type="common">Oriental melon</name>
    <dbReference type="NCBI Taxonomy" id="1194695"/>
    <lineage>
        <taxon>Eukaryota</taxon>
        <taxon>Viridiplantae</taxon>
        <taxon>Streptophyta</taxon>
        <taxon>Embryophyta</taxon>
        <taxon>Tracheophyta</taxon>
        <taxon>Spermatophyta</taxon>
        <taxon>Magnoliopsida</taxon>
        <taxon>eudicotyledons</taxon>
        <taxon>Gunneridae</taxon>
        <taxon>Pentapetalae</taxon>
        <taxon>rosids</taxon>
        <taxon>fabids</taxon>
        <taxon>Cucurbitales</taxon>
        <taxon>Cucurbitaceae</taxon>
        <taxon>Benincaseae</taxon>
        <taxon>Cucumis</taxon>
    </lineage>
</organism>
<accession>A0A5A7SSQ2</accession>